<keyword evidence="4" id="KW-1185">Reference proteome</keyword>
<organism evidence="3 4">
    <name type="scientific">Legionella cardiaca</name>
    <dbReference type="NCBI Taxonomy" id="1071983"/>
    <lineage>
        <taxon>Bacteria</taxon>
        <taxon>Pseudomonadati</taxon>
        <taxon>Pseudomonadota</taxon>
        <taxon>Gammaproteobacteria</taxon>
        <taxon>Legionellales</taxon>
        <taxon>Legionellaceae</taxon>
        <taxon>Legionella</taxon>
    </lineage>
</organism>
<name>A0ABY8AS70_9GAMM</name>
<feature type="domain" description="Glycosyl transferase family 1" evidence="1">
    <location>
        <begin position="209"/>
        <end position="363"/>
    </location>
</feature>
<evidence type="ECO:0000313" key="3">
    <source>
        <dbReference type="EMBL" id="WED42141.1"/>
    </source>
</evidence>
<evidence type="ECO:0000313" key="4">
    <source>
        <dbReference type="Proteomes" id="UP001222087"/>
    </source>
</evidence>
<reference evidence="3 4" key="1">
    <citation type="submission" date="2023-02" db="EMBL/GenBank/DDBJ databases">
        <title>Genome Sequence of L. cardiaca H63T.</title>
        <authorList>
            <person name="Lopez A.E."/>
            <person name="Cianciotto N.P."/>
        </authorList>
    </citation>
    <scope>NUCLEOTIDE SEQUENCE [LARGE SCALE GENOMIC DNA]</scope>
    <source>
        <strain evidence="3 4">H63</strain>
    </source>
</reference>
<dbReference type="GO" id="GO:0016757">
    <property type="term" value="F:glycosyltransferase activity"/>
    <property type="evidence" value="ECO:0007669"/>
    <property type="project" value="UniProtKB-KW"/>
</dbReference>
<proteinExistence type="predicted"/>
<evidence type="ECO:0000259" key="1">
    <source>
        <dbReference type="Pfam" id="PF00534"/>
    </source>
</evidence>
<dbReference type="InterPro" id="IPR028098">
    <property type="entry name" value="Glyco_trans_4-like_N"/>
</dbReference>
<keyword evidence="3" id="KW-0808">Transferase</keyword>
<dbReference type="InterPro" id="IPR050194">
    <property type="entry name" value="Glycosyltransferase_grp1"/>
</dbReference>
<dbReference type="InterPro" id="IPR001296">
    <property type="entry name" value="Glyco_trans_1"/>
</dbReference>
<dbReference type="Pfam" id="PF00534">
    <property type="entry name" value="Glycos_transf_1"/>
    <property type="match status" value="1"/>
</dbReference>
<dbReference type="PANTHER" id="PTHR45947">
    <property type="entry name" value="SULFOQUINOVOSYL TRANSFERASE SQD2"/>
    <property type="match status" value="1"/>
</dbReference>
<dbReference type="Gene3D" id="3.40.50.2000">
    <property type="entry name" value="Glycogen Phosphorylase B"/>
    <property type="match status" value="2"/>
</dbReference>
<gene>
    <name evidence="3" type="ORF">PXX05_09390</name>
</gene>
<dbReference type="PANTHER" id="PTHR45947:SF3">
    <property type="entry name" value="SULFOQUINOVOSYL TRANSFERASE SQD2"/>
    <property type="match status" value="1"/>
</dbReference>
<dbReference type="RefSeq" id="WP_275087966.1">
    <property type="nucleotide sequence ID" value="NZ_CP119078.1"/>
</dbReference>
<dbReference type="Proteomes" id="UP001222087">
    <property type="component" value="Chromosome"/>
</dbReference>
<feature type="domain" description="Glycosyltransferase subfamily 4-like N-terminal" evidence="2">
    <location>
        <begin position="18"/>
        <end position="193"/>
    </location>
</feature>
<dbReference type="SUPFAM" id="SSF53756">
    <property type="entry name" value="UDP-Glycosyltransferase/glycogen phosphorylase"/>
    <property type="match status" value="1"/>
</dbReference>
<sequence length="394" mass="43943">MTEKLTILISADTYPPDINGAARFGGRLAEGLLKLGHKVHVIAPRSSPGESFTGNKNGIIEHRLRSHAIPTHLSFRMCFPWQIKNEIRKIFDKVKPDVVHVQCHFMIGRYVINEAIRRRIPIVATNHVMPENVTPYVPLPNIFIKLLVKYLWHDAYKVLKKVTIITTPTDLATETFTKKLKLPGIVTVSNGINSSIYELKPDECIEKPAYPIVLFVGRLAKEKHIDELIKAIAKTKPSLNVHAEIVGEGEILEKLKKLAASLNVSGRIHFLGAISDEKLRKVYLRATLFCMPGTAELQSLATLEAMSASLPVILADALALPHLVIEGKNGYLFQPGNTNELAKKINKILVLPEDERLKMGREGHAMAKKHDIQKTLSTFELLYVKGLNTKASES</sequence>
<dbReference type="EC" id="2.4.-.-" evidence="3"/>
<dbReference type="EMBL" id="CP119078">
    <property type="protein sequence ID" value="WED42141.1"/>
    <property type="molecule type" value="Genomic_DNA"/>
</dbReference>
<protein>
    <submittedName>
        <fullName evidence="3">Glycosyltransferase</fullName>
        <ecNumber evidence="3">2.4.-.-</ecNumber>
    </submittedName>
</protein>
<evidence type="ECO:0000259" key="2">
    <source>
        <dbReference type="Pfam" id="PF13439"/>
    </source>
</evidence>
<accession>A0ABY8AS70</accession>
<dbReference type="Pfam" id="PF13439">
    <property type="entry name" value="Glyco_transf_4"/>
    <property type="match status" value="1"/>
</dbReference>
<keyword evidence="3" id="KW-0328">Glycosyltransferase</keyword>